<dbReference type="InterPro" id="IPR032610">
    <property type="entry name" value="DUF2172"/>
</dbReference>
<feature type="domain" description="DUF4910" evidence="2">
    <location>
        <begin position="12"/>
        <end position="357"/>
    </location>
</feature>
<dbReference type="InterPro" id="IPR036388">
    <property type="entry name" value="WH-like_DNA-bd_sf"/>
</dbReference>
<evidence type="ECO:0008006" key="5">
    <source>
        <dbReference type="Google" id="ProtNLM"/>
    </source>
</evidence>
<dbReference type="EMBL" id="LWDV01000007">
    <property type="protein sequence ID" value="OCL27610.1"/>
    <property type="molecule type" value="Genomic_DNA"/>
</dbReference>
<evidence type="ECO:0000313" key="3">
    <source>
        <dbReference type="EMBL" id="OCL27610.1"/>
    </source>
</evidence>
<dbReference type="RefSeq" id="WP_068715523.1">
    <property type="nucleotide sequence ID" value="NZ_LWDV01000007.1"/>
</dbReference>
<dbReference type="Gene3D" id="3.40.630.10">
    <property type="entry name" value="Zn peptidases"/>
    <property type="match status" value="1"/>
</dbReference>
<reference evidence="4" key="1">
    <citation type="submission" date="2016-07" db="EMBL/GenBank/DDBJ databases">
        <authorList>
            <person name="Florea S."/>
            <person name="Webb J.S."/>
            <person name="Jaromczyk J."/>
            <person name="Schardl C.L."/>
        </authorList>
    </citation>
    <scope>NUCLEOTIDE SEQUENCE [LARGE SCALE GENOMIC DNA]</scope>
    <source>
        <strain evidence="4">Z6</strain>
    </source>
</reference>
<dbReference type="InterPro" id="IPR032589">
    <property type="entry name" value="DUF4910"/>
</dbReference>
<feature type="domain" description="DUF2172" evidence="1">
    <location>
        <begin position="62"/>
        <end position="153"/>
    </location>
</feature>
<evidence type="ECO:0000313" key="4">
    <source>
        <dbReference type="Proteomes" id="UP000093514"/>
    </source>
</evidence>
<dbReference type="Pfam" id="PF16254">
    <property type="entry name" value="DUF4910"/>
    <property type="match status" value="1"/>
</dbReference>
<accession>A0A1C0AB69</accession>
<organism evidence="3 4">
    <name type="scientific">Orenia metallireducens</name>
    <dbReference type="NCBI Taxonomy" id="1413210"/>
    <lineage>
        <taxon>Bacteria</taxon>
        <taxon>Bacillati</taxon>
        <taxon>Bacillota</taxon>
        <taxon>Clostridia</taxon>
        <taxon>Halanaerobiales</taxon>
        <taxon>Halobacteroidaceae</taxon>
        <taxon>Orenia</taxon>
    </lineage>
</organism>
<comment type="caution">
    <text evidence="3">The sequence shown here is derived from an EMBL/GenBank/DDBJ whole genome shotgun (WGS) entry which is preliminary data.</text>
</comment>
<dbReference type="InterPro" id="IPR012353">
    <property type="entry name" value="UCP015244"/>
</dbReference>
<dbReference type="Gene3D" id="1.10.10.10">
    <property type="entry name" value="Winged helix-like DNA-binding domain superfamily/Winged helix DNA-binding domain"/>
    <property type="match status" value="1"/>
</dbReference>
<dbReference type="Pfam" id="PF09940">
    <property type="entry name" value="DUF2172"/>
    <property type="match status" value="1"/>
</dbReference>
<gene>
    <name evidence="3" type="ORF">U472_03390</name>
</gene>
<dbReference type="PIRSF" id="PIRSF015244">
    <property type="entry name" value="UCP015244"/>
    <property type="match status" value="1"/>
</dbReference>
<keyword evidence="4" id="KW-1185">Reference proteome</keyword>
<dbReference type="Gene3D" id="3.50.30.90">
    <property type="match status" value="1"/>
</dbReference>
<dbReference type="SUPFAM" id="SSF53187">
    <property type="entry name" value="Zn-dependent exopeptidases"/>
    <property type="match status" value="1"/>
</dbReference>
<protein>
    <recommendedName>
        <fullName evidence="5">Aminopeptidase-like domain-containing protein</fullName>
    </recommendedName>
</protein>
<name>A0A1C0AB69_9FIRM</name>
<reference evidence="3 4" key="2">
    <citation type="submission" date="2016-08" db="EMBL/GenBank/DDBJ databases">
        <title>Orenia metallireducens sp. nov. strain Z6, a Novel Metal-reducing Firmicute from the Deep Subsurface.</title>
        <authorList>
            <person name="Maxim B.I."/>
            <person name="Kenneth K."/>
            <person name="Flynn T.M."/>
            <person name="Oloughlin E.J."/>
            <person name="Locke R.A."/>
            <person name="Weber J.R."/>
            <person name="Egan S.M."/>
            <person name="Mackie R.I."/>
            <person name="Cann I.K."/>
        </authorList>
    </citation>
    <scope>NUCLEOTIDE SEQUENCE [LARGE SCALE GENOMIC DNA]</scope>
    <source>
        <strain evidence="3 4">Z6</strain>
    </source>
</reference>
<dbReference type="AlphaFoldDB" id="A0A1C0AB69"/>
<evidence type="ECO:0000259" key="1">
    <source>
        <dbReference type="Pfam" id="PF09940"/>
    </source>
</evidence>
<sequence>MVAQEEIKEIEKLFDRLFPICRSITGPGLRESLDILGEYIPLERFSVKTGTNLLNNWVVPEEWRIYEAWLKGPDGEKIVDFSDHNLHVVNYSIPVDKKLSLTELKDYLYTIPDLPEAIPYVTSYYKRRWGFCMRHKTYEKLKEGEYHAYINSELLDGQLDYGHAILPGQTDREILISTYLCHPSMANNELSGPLVATFLYNRLKKWQNRRFTYRFIFIPETIGAIAYLHRFGTNLKEKLYSGLVLTCLGGETRLNYKLTKRGDAPVDKVVKHFFKDKYLENLNIPNGHIRDFIPLYGSDERHYCSAGFNFPVGQMARLVYGYPEYHTSLDNKELITIKSLNQSINDIEKVLKGLELNGYYINQYPYGEIKLDQYNLYPNINFSKNGNKDKFNDIDINGRQFSQILTLLSYADGTNSLIKIAEKNEEWFKDKRFNWNILEFEYVINILKEKGLLKGPYFKEEVEPIWK</sequence>
<evidence type="ECO:0000259" key="2">
    <source>
        <dbReference type="Pfam" id="PF16254"/>
    </source>
</evidence>
<proteinExistence type="predicted"/>
<dbReference type="Proteomes" id="UP000093514">
    <property type="component" value="Unassembled WGS sequence"/>
</dbReference>